<protein>
    <submittedName>
        <fullName evidence="1">Uncharacterized protein</fullName>
    </submittedName>
</protein>
<name>A0ABW7N182_9FLAO</name>
<gene>
    <name evidence="1" type="ORF">V8G58_12825</name>
</gene>
<dbReference type="Proteomes" id="UP001610100">
    <property type="component" value="Unassembled WGS sequence"/>
</dbReference>
<comment type="caution">
    <text evidence="1">The sequence shown here is derived from an EMBL/GenBank/DDBJ whole genome shotgun (WGS) entry which is preliminary data.</text>
</comment>
<sequence length="199" mass="23037">MKTVRLILVVLLVVSIHSCKKKTSRSNSYSNDSETYYYDEDEEAYPDDTYCADVDYYNPDTGFSNNYTLNVDVEYNEVVKISFSSGWLDSSEFSSEELDEDGYCEITLYDGREFEIQITGSACSFDDGYRIETDIQDEIAAVTCPRCGFSKYEYDDYCDDCQDRIDKTCSRCGQYDAFMWAGDELCSDCEEEEQEEDDW</sequence>
<organism evidence="1 2">
    <name type="scientific">Gaetbulibacter aestuarii</name>
    <dbReference type="NCBI Taxonomy" id="1502358"/>
    <lineage>
        <taxon>Bacteria</taxon>
        <taxon>Pseudomonadati</taxon>
        <taxon>Bacteroidota</taxon>
        <taxon>Flavobacteriia</taxon>
        <taxon>Flavobacteriales</taxon>
        <taxon>Flavobacteriaceae</taxon>
        <taxon>Gaetbulibacter</taxon>
    </lineage>
</organism>
<evidence type="ECO:0000313" key="2">
    <source>
        <dbReference type="Proteomes" id="UP001610100"/>
    </source>
</evidence>
<proteinExistence type="predicted"/>
<reference evidence="1 2" key="1">
    <citation type="submission" date="2024-02" db="EMBL/GenBank/DDBJ databases">
        <title>A Gaetbulibacter species isolated from tidal flats and genomic insights of their niches.</title>
        <authorList>
            <person name="Ye Y."/>
        </authorList>
    </citation>
    <scope>NUCLEOTIDE SEQUENCE [LARGE SCALE GENOMIC DNA]</scope>
    <source>
        <strain evidence="1 2">KYW382</strain>
    </source>
</reference>
<accession>A0ABW7N182</accession>
<keyword evidence="2" id="KW-1185">Reference proteome</keyword>
<dbReference type="RefSeq" id="WP_344741703.1">
    <property type="nucleotide sequence ID" value="NZ_BAABAY010000006.1"/>
</dbReference>
<dbReference type="EMBL" id="JBAWKB010000004">
    <property type="protein sequence ID" value="MFH6772819.1"/>
    <property type="molecule type" value="Genomic_DNA"/>
</dbReference>
<evidence type="ECO:0000313" key="1">
    <source>
        <dbReference type="EMBL" id="MFH6772819.1"/>
    </source>
</evidence>